<dbReference type="PANTHER" id="PTHR45901:SF7">
    <property type="entry name" value="OXYGEN-REGULATED PROTEIN 1"/>
    <property type="match status" value="1"/>
</dbReference>
<evidence type="ECO:0000313" key="3">
    <source>
        <dbReference type="Proteomes" id="UP000184394"/>
    </source>
</evidence>
<dbReference type="OrthoDB" id="174569at2"/>
<dbReference type="PANTHER" id="PTHR45901">
    <property type="entry name" value="PROTEIN CBG12474"/>
    <property type="match status" value="1"/>
</dbReference>
<accession>A0A1M7G4U8</accession>
<dbReference type="SMART" id="SM00308">
    <property type="entry name" value="LH2"/>
    <property type="match status" value="2"/>
</dbReference>
<feature type="domain" description="PLAT" evidence="1">
    <location>
        <begin position="480"/>
        <end position="596"/>
    </location>
</feature>
<sequence length="597" mass="67613">MPNYKTRENYGLIIATGSSEKDSEKKVFTKDINNISKFLQNNKISPILVVNPSLNNFKTFINVIKCHATDDHVTYFYFSCHGYEYGLKMLSENGELKSMSYRELKGYLDTIKGKKVLIIDSCHSGACITDIEDTTIVNSQFFNTSTNVGYAYNIPNAFRDKDYFVIAACAANQLTKFNSDGSHFTNKMCKSVDGCSTKPYATLKEIFEYVRNNGINAVCYPEESDYPIFGDSIIHANSTYYLVEAKVANVNGAGTDANIYIRFIGDKGSSGKYLLDHKNIDDFERNRVYKYIVQCNADVGNLKKIEISSDNTEKEPDLLLQYVKVTDTGKELFYKTGSLSSYWITKQHPSRIFSLSRINYHTYDVTITIGKEDGAGTDAGVRIQFYGTNGISGYYLLDSPIDDFERASFNTYRVKIDTNIGTLQYIKIDSDGKGKSPDFHITNVVIKDTATQRCYSSSKSAYFNSKCRNHTFILQPDSCTEYFVDIQVADEKDAGTNANIYIKLEGTNNKSDYILLDTPEKDDFERNTYNLFRIYGINLGTLKKVYIKNGNEGKGPGMKVQYIDVTDKSINKKYRAKCDYWIEKATVLEKSFDLVAQ</sequence>
<proteinExistence type="predicted"/>
<dbReference type="Pfam" id="PF01477">
    <property type="entry name" value="PLAT"/>
    <property type="match status" value="3"/>
</dbReference>
<dbReference type="InterPro" id="IPR001024">
    <property type="entry name" value="PLAT/LH2_dom"/>
</dbReference>
<dbReference type="InterPro" id="IPR029030">
    <property type="entry name" value="Caspase-like_dom_sf"/>
</dbReference>
<reference evidence="2 3" key="1">
    <citation type="submission" date="2016-11" db="EMBL/GenBank/DDBJ databases">
        <authorList>
            <person name="Jaros S."/>
            <person name="Januszkiewicz K."/>
            <person name="Wedrychowicz H."/>
        </authorList>
    </citation>
    <scope>NUCLEOTIDE SEQUENCE [LARGE SCALE GENOMIC DNA]</scope>
    <source>
        <strain evidence="2 3">Y1</strain>
    </source>
</reference>
<dbReference type="SUPFAM" id="SSF52129">
    <property type="entry name" value="Caspase-like"/>
    <property type="match status" value="1"/>
</dbReference>
<dbReference type="CDD" id="cd00113">
    <property type="entry name" value="PLAT"/>
    <property type="match status" value="1"/>
</dbReference>
<name>A0A1M7G4U8_RUMFL</name>
<gene>
    <name evidence="2" type="ORF">SAMN04487860_10163</name>
</gene>
<evidence type="ECO:0000259" key="1">
    <source>
        <dbReference type="PROSITE" id="PS50095"/>
    </source>
</evidence>
<feature type="domain" description="PLAT" evidence="1">
    <location>
        <begin position="239"/>
        <end position="358"/>
    </location>
</feature>
<dbReference type="Gene3D" id="2.60.60.20">
    <property type="entry name" value="PLAT/LH2 domain"/>
    <property type="match status" value="3"/>
</dbReference>
<dbReference type="RefSeq" id="WP_072947661.1">
    <property type="nucleotide sequence ID" value="NZ_FRCT01000001.1"/>
</dbReference>
<dbReference type="InterPro" id="IPR036392">
    <property type="entry name" value="PLAT/LH2_dom_sf"/>
</dbReference>
<protein>
    <submittedName>
        <fullName evidence="2">Caspase domain-containing protein</fullName>
    </submittedName>
</protein>
<evidence type="ECO:0000313" key="2">
    <source>
        <dbReference type="EMBL" id="SHM11303.1"/>
    </source>
</evidence>
<dbReference type="Proteomes" id="UP000184394">
    <property type="component" value="Unassembled WGS sequence"/>
</dbReference>
<dbReference type="AlphaFoldDB" id="A0A1M7G4U8"/>
<dbReference type="PROSITE" id="PS50095">
    <property type="entry name" value="PLAT"/>
    <property type="match status" value="3"/>
</dbReference>
<dbReference type="EMBL" id="FRCT01000001">
    <property type="protein sequence ID" value="SHM11303.1"/>
    <property type="molecule type" value="Genomic_DNA"/>
</dbReference>
<dbReference type="SUPFAM" id="SSF49723">
    <property type="entry name" value="Lipase/lipooxygenase domain (PLAT/LH2 domain)"/>
    <property type="match status" value="3"/>
</dbReference>
<organism evidence="2 3">
    <name type="scientific">Ruminococcus flavefaciens</name>
    <dbReference type="NCBI Taxonomy" id="1265"/>
    <lineage>
        <taxon>Bacteria</taxon>
        <taxon>Bacillati</taxon>
        <taxon>Bacillota</taxon>
        <taxon>Clostridia</taxon>
        <taxon>Eubacteriales</taxon>
        <taxon>Oscillospiraceae</taxon>
        <taxon>Ruminococcus</taxon>
    </lineage>
</organism>
<dbReference type="InterPro" id="IPR052970">
    <property type="entry name" value="Inner_ear_hair_cell_LOXHD"/>
</dbReference>
<dbReference type="Gene3D" id="3.40.50.1460">
    <property type="match status" value="1"/>
</dbReference>
<feature type="domain" description="PLAT" evidence="1">
    <location>
        <begin position="361"/>
        <end position="477"/>
    </location>
</feature>